<keyword evidence="5" id="KW-0210">Decarboxylase</keyword>
<comment type="pathway">
    <text evidence="2">Purine metabolism; urate degradation; (S)-allantoin from urate: step 3/3.</text>
</comment>
<sequence length="173" mass="18436">MELSEFDAADEAPATATARVWAEVDGWVNAIVTGRPFGSVDALAAYAGALAQQWTPADLESALAHHPRIGARVSGADAAASASRREQASMSAAGDDVVGAIAEGNARYEERFGRVFLIRAAGRTPSEMLAELERRLSNDPETETREATAQLAEIALLRLRETFAAPTLPEEQE</sequence>
<reference evidence="8 9" key="1">
    <citation type="submission" date="2019-08" db="EMBL/GenBank/DDBJ databases">
        <authorList>
            <person name="Dong K."/>
        </authorList>
    </citation>
    <scope>NUCLEOTIDE SEQUENCE [LARGE SCALE GENOMIC DNA]</scope>
    <source>
        <strain evidence="8 9">JCM14558</strain>
    </source>
</reference>
<dbReference type="GO" id="GO:0006144">
    <property type="term" value="P:purine nucleobase metabolic process"/>
    <property type="evidence" value="ECO:0007669"/>
    <property type="project" value="UniProtKB-KW"/>
</dbReference>
<dbReference type="GO" id="GO:0051997">
    <property type="term" value="F:2-oxo-4-hydroxy-4-carboxy-5-ureidoimidazoline decarboxylase activity"/>
    <property type="evidence" value="ECO:0007669"/>
    <property type="project" value="UniProtKB-EC"/>
</dbReference>
<proteinExistence type="predicted"/>
<evidence type="ECO:0000256" key="1">
    <source>
        <dbReference type="ARBA" id="ARBA00001163"/>
    </source>
</evidence>
<keyword evidence="9" id="KW-1185">Reference proteome</keyword>
<dbReference type="SUPFAM" id="SSF158694">
    <property type="entry name" value="UraD-Like"/>
    <property type="match status" value="1"/>
</dbReference>
<dbReference type="NCBIfam" id="NF010372">
    <property type="entry name" value="PRK13798.1"/>
    <property type="match status" value="1"/>
</dbReference>
<dbReference type="EC" id="4.1.1.97" evidence="3"/>
<dbReference type="PANTHER" id="PTHR43466">
    <property type="entry name" value="2-OXO-4-HYDROXY-4-CARBOXY-5-UREIDOIMIDAZOLINE DECARBOXYLASE-RELATED"/>
    <property type="match status" value="1"/>
</dbReference>
<comment type="caution">
    <text evidence="8">The sequence shown here is derived from an EMBL/GenBank/DDBJ whole genome shotgun (WGS) entry which is preliminary data.</text>
</comment>
<organism evidence="8 9">
    <name type="scientific">Microbacterium hatanonis</name>
    <dbReference type="NCBI Taxonomy" id="404366"/>
    <lineage>
        <taxon>Bacteria</taxon>
        <taxon>Bacillati</taxon>
        <taxon>Actinomycetota</taxon>
        <taxon>Actinomycetes</taxon>
        <taxon>Micrococcales</taxon>
        <taxon>Microbacteriaceae</taxon>
        <taxon>Microbacterium</taxon>
    </lineage>
</organism>
<dbReference type="InterPro" id="IPR017595">
    <property type="entry name" value="OHCU_decarboxylase-2"/>
</dbReference>
<dbReference type="RefSeq" id="WP_147894688.1">
    <property type="nucleotide sequence ID" value="NZ_BAAANR010000001.1"/>
</dbReference>
<dbReference type="PANTHER" id="PTHR43466:SF1">
    <property type="entry name" value="2-OXO-4-HYDROXY-4-CARBOXY-5-UREIDOIMIDAZOLINE DECARBOXYLASE-RELATED"/>
    <property type="match status" value="1"/>
</dbReference>
<dbReference type="Gene3D" id="1.10.3330.10">
    <property type="entry name" value="Oxo-4-hydroxy-4-carboxy-5-ureidoimidazoline decarboxylase"/>
    <property type="match status" value="1"/>
</dbReference>
<dbReference type="InterPro" id="IPR036778">
    <property type="entry name" value="OHCU_decarboxylase_sf"/>
</dbReference>
<evidence type="ECO:0000256" key="5">
    <source>
        <dbReference type="ARBA" id="ARBA00022793"/>
    </source>
</evidence>
<dbReference type="InterPro" id="IPR018020">
    <property type="entry name" value="OHCU_decarboxylase"/>
</dbReference>
<feature type="domain" description="Oxo-4-hydroxy-4-carboxy-5-ureidoimidazoline decarboxylase" evidence="7">
    <location>
        <begin position="9"/>
        <end position="160"/>
    </location>
</feature>
<keyword evidence="4" id="KW-0659">Purine metabolism</keyword>
<dbReference type="Pfam" id="PF09349">
    <property type="entry name" value="OHCU_decarbox"/>
    <property type="match status" value="1"/>
</dbReference>
<protein>
    <recommendedName>
        <fullName evidence="3">2-oxo-4-hydroxy-4-carboxy-5-ureidoimidazoline decarboxylase</fullName>
        <ecNumber evidence="3">4.1.1.97</ecNumber>
    </recommendedName>
</protein>
<dbReference type="OrthoDB" id="5243781at2"/>
<dbReference type="EMBL" id="VRSV01000002">
    <property type="protein sequence ID" value="TXK09475.1"/>
    <property type="molecule type" value="Genomic_DNA"/>
</dbReference>
<evidence type="ECO:0000256" key="2">
    <source>
        <dbReference type="ARBA" id="ARBA00004754"/>
    </source>
</evidence>
<gene>
    <name evidence="8" type="primary">uraD</name>
    <name evidence="8" type="ORF">FVP77_11125</name>
</gene>
<evidence type="ECO:0000313" key="9">
    <source>
        <dbReference type="Proteomes" id="UP000321034"/>
    </source>
</evidence>
<name>A0A5C8HWI9_9MICO</name>
<evidence type="ECO:0000256" key="3">
    <source>
        <dbReference type="ARBA" id="ARBA00012257"/>
    </source>
</evidence>
<keyword evidence="6 8" id="KW-0456">Lyase</keyword>
<accession>A0A5C8HWI9</accession>
<evidence type="ECO:0000256" key="4">
    <source>
        <dbReference type="ARBA" id="ARBA00022631"/>
    </source>
</evidence>
<dbReference type="NCBIfam" id="TIGR03180">
    <property type="entry name" value="UraD_2"/>
    <property type="match status" value="1"/>
</dbReference>
<comment type="catalytic activity">
    <reaction evidence="1">
        <text>5-hydroxy-2-oxo-4-ureido-2,5-dihydro-1H-imidazole-5-carboxylate + H(+) = (S)-allantoin + CO2</text>
        <dbReference type="Rhea" id="RHEA:26301"/>
        <dbReference type="ChEBI" id="CHEBI:15378"/>
        <dbReference type="ChEBI" id="CHEBI:15678"/>
        <dbReference type="ChEBI" id="CHEBI:16526"/>
        <dbReference type="ChEBI" id="CHEBI:58639"/>
        <dbReference type="EC" id="4.1.1.97"/>
    </reaction>
</comment>
<dbReference type="Proteomes" id="UP000321034">
    <property type="component" value="Unassembled WGS sequence"/>
</dbReference>
<dbReference type="GO" id="GO:0019628">
    <property type="term" value="P:urate catabolic process"/>
    <property type="evidence" value="ECO:0007669"/>
    <property type="project" value="TreeGrafter"/>
</dbReference>
<dbReference type="AlphaFoldDB" id="A0A5C8HWI9"/>
<evidence type="ECO:0000313" key="8">
    <source>
        <dbReference type="EMBL" id="TXK09475.1"/>
    </source>
</evidence>
<evidence type="ECO:0000259" key="7">
    <source>
        <dbReference type="Pfam" id="PF09349"/>
    </source>
</evidence>
<evidence type="ECO:0000256" key="6">
    <source>
        <dbReference type="ARBA" id="ARBA00023239"/>
    </source>
</evidence>